<organism evidence="1 2">
    <name type="scientific">Micavibrio aeruginosavorus EPB</name>
    <dbReference type="NCBI Taxonomy" id="349215"/>
    <lineage>
        <taxon>Bacteria</taxon>
        <taxon>Pseudomonadati</taxon>
        <taxon>Bdellovibrionota</taxon>
        <taxon>Bdellovibrionia</taxon>
        <taxon>Bdellovibrionales</taxon>
        <taxon>Pseudobdellovibrionaceae</taxon>
        <taxon>Micavibrio</taxon>
    </lineage>
</organism>
<evidence type="ECO:0000313" key="1">
    <source>
        <dbReference type="EMBL" id="AGH97817.1"/>
    </source>
</evidence>
<dbReference type="EMBL" id="CP003538">
    <property type="protein sequence ID" value="AGH97817.1"/>
    <property type="molecule type" value="Genomic_DNA"/>
</dbReference>
<protein>
    <submittedName>
        <fullName evidence="1">Uncharacterized protein</fullName>
    </submittedName>
</protein>
<dbReference type="Proteomes" id="UP000011932">
    <property type="component" value="Chromosome"/>
</dbReference>
<dbReference type="KEGG" id="man:A11S_997"/>
<gene>
    <name evidence="1" type="ORF">A11S_997</name>
</gene>
<dbReference type="HOGENOM" id="CLU_2735484_0_0_5"/>
<name>M4VEK6_9BACT</name>
<accession>M4VEK6</accession>
<dbReference type="AlphaFoldDB" id="M4VEK6"/>
<reference evidence="1 2" key="1">
    <citation type="journal article" date="2013" name="ISME J.">
        <title>By their genes ye shall know them: genomic signatures of predatory bacteria.</title>
        <authorList>
            <person name="Pasternak Z."/>
            <person name="Pietrokovski S."/>
            <person name="Rotem O."/>
            <person name="Gophna U."/>
            <person name="Lurie-Weinberger M.N."/>
            <person name="Jurkevitch E."/>
        </authorList>
    </citation>
    <scope>NUCLEOTIDE SEQUENCE [LARGE SCALE GENOMIC DNA]</scope>
    <source>
        <strain evidence="1">EPB</strain>
    </source>
</reference>
<evidence type="ECO:0000313" key="2">
    <source>
        <dbReference type="Proteomes" id="UP000011932"/>
    </source>
</evidence>
<proteinExistence type="predicted"/>
<sequence length="71" mass="8160">MCESESLCCERVGEIIQMDVAEIQEKILAEYAESEKWCGEKPALPKKGQIVIFWARDKNGRCMVPHYVEGR</sequence>